<protein>
    <submittedName>
        <fullName evidence="5">C2 domain-containing protein 5</fullName>
    </submittedName>
</protein>
<evidence type="ECO:0000259" key="3">
    <source>
        <dbReference type="Pfam" id="PF23028"/>
    </source>
</evidence>
<feature type="domain" description="C2CD5 C-terminal" evidence="4">
    <location>
        <begin position="1468"/>
        <end position="1562"/>
    </location>
</feature>
<dbReference type="InterPro" id="IPR056431">
    <property type="entry name" value="C2CD5_YbjQ-rel_dom"/>
</dbReference>
<feature type="domain" description="C2" evidence="2">
    <location>
        <begin position="823"/>
        <end position="916"/>
    </location>
</feature>
<feature type="region of interest" description="Disordered" evidence="1">
    <location>
        <begin position="691"/>
        <end position="802"/>
    </location>
</feature>
<feature type="region of interest" description="Disordered" evidence="1">
    <location>
        <begin position="1207"/>
        <end position="1232"/>
    </location>
</feature>
<evidence type="ECO:0000313" key="6">
    <source>
        <dbReference type="Proteomes" id="UP001381693"/>
    </source>
</evidence>
<accession>A0AAN8X2R9</accession>
<evidence type="ECO:0000313" key="5">
    <source>
        <dbReference type="EMBL" id="KAK7076647.1"/>
    </source>
</evidence>
<proteinExistence type="predicted"/>
<dbReference type="Pfam" id="PF23028">
    <property type="entry name" value="YbjQ_3"/>
    <property type="match status" value="1"/>
</dbReference>
<dbReference type="Pfam" id="PF23128">
    <property type="entry name" value="YbjQ_4"/>
    <property type="match status" value="1"/>
</dbReference>
<evidence type="ECO:0000259" key="2">
    <source>
        <dbReference type="Pfam" id="PF23025"/>
    </source>
</evidence>
<feature type="compositionally biased region" description="Low complexity" evidence="1">
    <location>
        <begin position="1434"/>
        <end position="1446"/>
    </location>
</feature>
<organism evidence="5 6">
    <name type="scientific">Halocaridina rubra</name>
    <name type="common">Hawaiian red shrimp</name>
    <dbReference type="NCBI Taxonomy" id="373956"/>
    <lineage>
        <taxon>Eukaryota</taxon>
        <taxon>Metazoa</taxon>
        <taxon>Ecdysozoa</taxon>
        <taxon>Arthropoda</taxon>
        <taxon>Crustacea</taxon>
        <taxon>Multicrustacea</taxon>
        <taxon>Malacostraca</taxon>
        <taxon>Eumalacostraca</taxon>
        <taxon>Eucarida</taxon>
        <taxon>Decapoda</taxon>
        <taxon>Pleocyemata</taxon>
        <taxon>Caridea</taxon>
        <taxon>Atyoidea</taxon>
        <taxon>Atyidae</taxon>
        <taxon>Halocaridina</taxon>
    </lineage>
</organism>
<feature type="domain" description="C2" evidence="3">
    <location>
        <begin position="1261"/>
        <end position="1352"/>
    </location>
</feature>
<dbReference type="GO" id="GO:0031340">
    <property type="term" value="P:positive regulation of vesicle fusion"/>
    <property type="evidence" value="ECO:0007669"/>
    <property type="project" value="TreeGrafter"/>
</dbReference>
<dbReference type="Proteomes" id="UP001381693">
    <property type="component" value="Unassembled WGS sequence"/>
</dbReference>
<feature type="compositionally biased region" description="Acidic residues" evidence="1">
    <location>
        <begin position="1219"/>
        <end position="1228"/>
    </location>
</feature>
<feature type="domain" description="C2" evidence="2">
    <location>
        <begin position="1058"/>
        <end position="1156"/>
    </location>
</feature>
<dbReference type="GO" id="GO:0065002">
    <property type="term" value="P:intracellular protein transmembrane transport"/>
    <property type="evidence" value="ECO:0007669"/>
    <property type="project" value="TreeGrafter"/>
</dbReference>
<dbReference type="GO" id="GO:0005544">
    <property type="term" value="F:calcium-dependent phospholipid binding"/>
    <property type="evidence" value="ECO:0007669"/>
    <property type="project" value="InterPro"/>
</dbReference>
<sequence length="1577" mass="170839">MPISVVHIPQKLSSVIREPPTSVLLSYPPSGSATYSKCKSAPFISQHPSQWLDLMVHSSPEQAKSHPGQLALTNAKRVIRGLPLMRRKRVTTVTQHPPVYLQRNSSFPHGQRSLYLSTSLNHQKCQRAKYSWPIHNPNPSISPNLSGMHSSHRGSRESLKAGLKRTAQKMMKFKGSLEKSQSFDVGGSVKSMKASSCSIGKSSSMKITPMVHSPMGRFLGKSHLLHSKQWKHRTATESMTSPEDVVDDWELDSPDVEVIGLEEEDVVQFSDEDIGQEVTNIEYSYKTLSTAFSDPTLNKSIYAKQFCRSDSTLGPIQVISSDEDTCSSGPASSDFSCPEHEVKRSIFNSRISPTQKFYVSEEELTSQSSLESHFTGPVHVNDLNVSDWSVESPESCQSITTLSVQKCRFKSHSVGECDRRKYNSLIPNVSSDEPPHIFVDETEGADYEKKSFVKTGERKSGLNTIEALSTPGLKSMQMPAIDVLDDVAKQLGDTNVSESSPVKTENCLRPSVLHVSSGILPDIAVTPSSPVMPLKNRNVPLAFSEGYNYELGYSSYSNSSHNIAFLDIESSNAKASERCVTASSSSSSRSEFSNAYDASKVNFPSPAPLLHTSYSDSLITSHSFSYVNTPSLSSSISSPSSPYSSSCNHVASTVSMDSGDLPHCAVAVAAAKCSSHPMYISSLDMLMDARPGSASMVGSPKRSSRSRHTSGCYPISRSPLPTDIDGSKSDSGIGGPAVNGGGGATHSPTHSGKLASPARTPGVTINRRSSDSDLSITPKGGSLAGSGGSSGGGGGAGGVGGGTGKGGTLAGVHRPVMTQDSFDMLEYPFLTMKKFPSGFLLHLGGTVSARSVKLLDRTHTPEEVETRDNWWTQLRMEIRSHTRALACNVVLGYEEFTTISDEVCVLNATGTAAVISLHYLDADTSLNLSGAGKTCRDSMTLSLDRKDFEQQQQLQTQQQQGQQTQQPMKSYKEPHSGSQTCMSRSHPCIEDGCSVESSGHLAQNMSSIGASSGPQLLHSTGSAMHSTLPLCTMCHIPYSETSLPFRVKISKCAVCRKGKVPDVLFTTLEPPSGIPITGRGCLIQARVARPKRDLKGELNAKEISDSLPFLEYELHKQLINKMKIKGMNGLFSLRVRVTVGERLVVGIATATAVFLTALQPPPVPRVTSGSSCRENERQITEVQKMLQNTIARNKECYGTKHIVSEPLMDDVNGSHNSDTEDSEDDLPEIDLSSGNKDTCVLELDDKEDAEMIGLLVDGCNPTQLVTVSTQSPPGIPKENVVTNLQMFTRVWRAKVPNVLGHGSFNQYFDRLLQSVYFKVRKLAPCIIAGMQVNVLIPEEDELQISLFGMVMGQGKPTASLTQPQSNLTSSVSSYPEAIVKKSKQDDSELIFKMEECIPPVEDAMKGKNVPNQPPHKSVKQPLIVNASVLSTTSIASSGSSQRSSTRSKSEQKCTTYHTPPRDRYGVEITPLSYVPGGRIERYLGNLNFFFIRESTSIKESGGLSGFMGSFVTEVLALVRAHVAALGGNAMISYFMSECVLLHNPYKNQGQCLINVGGDVVQVMYNAGSSLHDAMVEE</sequence>
<dbReference type="PANTHER" id="PTHR37412:SF2">
    <property type="entry name" value="C2 DOMAIN-CONTAINING PROTEIN 5"/>
    <property type="match status" value="1"/>
</dbReference>
<comment type="caution">
    <text evidence="5">The sequence shown here is derived from an EMBL/GenBank/DDBJ whole genome shotgun (WGS) entry which is preliminary data.</text>
</comment>
<keyword evidence="6" id="KW-1185">Reference proteome</keyword>
<reference evidence="5 6" key="1">
    <citation type="submission" date="2023-11" db="EMBL/GenBank/DDBJ databases">
        <title>Halocaridina rubra genome assembly.</title>
        <authorList>
            <person name="Smith C."/>
        </authorList>
    </citation>
    <scope>NUCLEOTIDE SEQUENCE [LARGE SCALE GENOMIC DNA]</scope>
    <source>
        <strain evidence="5">EP-1</strain>
        <tissue evidence="5">Whole</tissue>
    </source>
</reference>
<dbReference type="InterPro" id="IPR057815">
    <property type="entry name" value="C2CD5_C"/>
</dbReference>
<dbReference type="PANTHER" id="PTHR37412">
    <property type="entry name" value="C2 DOMAIN-CONTAINING PROTEIN 5"/>
    <property type="match status" value="1"/>
</dbReference>
<gene>
    <name evidence="5" type="primary">C2CD5_1</name>
    <name evidence="5" type="ORF">SK128_017750</name>
</gene>
<feature type="region of interest" description="Disordered" evidence="1">
    <location>
        <begin position="947"/>
        <end position="983"/>
    </location>
</feature>
<feature type="compositionally biased region" description="Gly residues" evidence="1">
    <location>
        <begin position="782"/>
        <end position="802"/>
    </location>
</feature>
<feature type="region of interest" description="Disordered" evidence="1">
    <location>
        <begin position="1434"/>
        <end position="1460"/>
    </location>
</feature>
<dbReference type="GO" id="GO:0005886">
    <property type="term" value="C:plasma membrane"/>
    <property type="evidence" value="ECO:0007669"/>
    <property type="project" value="TreeGrafter"/>
</dbReference>
<dbReference type="GO" id="GO:0005509">
    <property type="term" value="F:calcium ion binding"/>
    <property type="evidence" value="ECO:0007669"/>
    <property type="project" value="TreeGrafter"/>
</dbReference>
<evidence type="ECO:0000259" key="4">
    <source>
        <dbReference type="Pfam" id="PF23128"/>
    </source>
</evidence>
<feature type="compositionally biased region" description="Gly residues" evidence="1">
    <location>
        <begin position="732"/>
        <end position="744"/>
    </location>
</feature>
<dbReference type="InterPro" id="IPR038983">
    <property type="entry name" value="C2CD5"/>
</dbReference>
<evidence type="ECO:0000256" key="1">
    <source>
        <dbReference type="SAM" id="MobiDB-lite"/>
    </source>
</evidence>
<dbReference type="GO" id="GO:0010828">
    <property type="term" value="P:positive regulation of D-glucose transmembrane transport"/>
    <property type="evidence" value="ECO:0007669"/>
    <property type="project" value="TreeGrafter"/>
</dbReference>
<name>A0AAN8X2R9_HALRR</name>
<dbReference type="EMBL" id="JAXCGZ010009590">
    <property type="protein sequence ID" value="KAK7076647.1"/>
    <property type="molecule type" value="Genomic_DNA"/>
</dbReference>
<dbReference type="InterPro" id="IPR056430">
    <property type="entry name" value="C2CD5_YbjQ-like_dom"/>
</dbReference>
<feature type="compositionally biased region" description="Low complexity" evidence="1">
    <location>
        <begin position="950"/>
        <end position="966"/>
    </location>
</feature>
<dbReference type="Pfam" id="PF23025">
    <property type="entry name" value="YbjQ_2"/>
    <property type="match status" value="2"/>
</dbReference>
<dbReference type="GO" id="GO:0090314">
    <property type="term" value="P:positive regulation of protein targeting to membrane"/>
    <property type="evidence" value="ECO:0007669"/>
    <property type="project" value="TreeGrafter"/>
</dbReference>
<dbReference type="GO" id="GO:0072659">
    <property type="term" value="P:protein localization to plasma membrane"/>
    <property type="evidence" value="ECO:0007669"/>
    <property type="project" value="TreeGrafter"/>
</dbReference>